<proteinExistence type="predicted"/>
<keyword evidence="2" id="KW-0472">Membrane</keyword>
<keyword evidence="2" id="KW-1133">Transmembrane helix</keyword>
<evidence type="ECO:0000313" key="4">
    <source>
        <dbReference type="Proteomes" id="UP000521872"/>
    </source>
</evidence>
<keyword evidence="4" id="KW-1185">Reference proteome</keyword>
<reference evidence="3 4" key="1">
    <citation type="submission" date="2019-12" db="EMBL/GenBank/DDBJ databases">
        <authorList>
            <person name="Floudas D."/>
            <person name="Bentzer J."/>
            <person name="Ahren D."/>
            <person name="Johansson T."/>
            <person name="Persson P."/>
            <person name="Tunlid A."/>
        </authorList>
    </citation>
    <scope>NUCLEOTIDE SEQUENCE [LARGE SCALE GENOMIC DNA]</scope>
    <source>
        <strain evidence="3 4">CBS 102.39</strain>
    </source>
</reference>
<feature type="region of interest" description="Disordered" evidence="1">
    <location>
        <begin position="224"/>
        <end position="254"/>
    </location>
</feature>
<accession>A0A8H4VS11</accession>
<sequence>MLLRLSRTRAVLCSTIIRPASRARYASGGAYFRNALIGGAVGGVAVCGVIIGTGYSVYHFSGAKVVVDTVKPAMALMSVSKERLAERAPKQALDSLRQAAKAYVAFFPGAGFLVDRSFDAVDGVVEEHGQEATSIIMKAYDDMLEIMQKGGNDHKASSAMEVISVARRLVQELSALGLKAGQPYAERYELQKRVDAVHATAGSVVESIKNQTPNATETLVKLKDRASQFLPQRKQSTAETNSQRDTPPEETSKS</sequence>
<comment type="caution">
    <text evidence="3">The sequence shown here is derived from an EMBL/GenBank/DDBJ whole genome shotgun (WGS) entry which is preliminary data.</text>
</comment>
<evidence type="ECO:0000256" key="2">
    <source>
        <dbReference type="SAM" id="Phobius"/>
    </source>
</evidence>
<evidence type="ECO:0000313" key="3">
    <source>
        <dbReference type="EMBL" id="KAF4620711.1"/>
    </source>
</evidence>
<feature type="compositionally biased region" description="Polar residues" evidence="1">
    <location>
        <begin position="229"/>
        <end position="245"/>
    </location>
</feature>
<evidence type="ECO:0000256" key="1">
    <source>
        <dbReference type="SAM" id="MobiDB-lite"/>
    </source>
</evidence>
<dbReference type="AlphaFoldDB" id="A0A8H4VS11"/>
<gene>
    <name evidence="3" type="ORF">D9613_000555</name>
</gene>
<feature type="transmembrane region" description="Helical" evidence="2">
    <location>
        <begin position="32"/>
        <end position="55"/>
    </location>
</feature>
<name>A0A8H4VS11_9AGAR</name>
<dbReference type="EMBL" id="JAACJL010000015">
    <property type="protein sequence ID" value="KAF4620711.1"/>
    <property type="molecule type" value="Genomic_DNA"/>
</dbReference>
<organism evidence="3 4">
    <name type="scientific">Agrocybe pediades</name>
    <dbReference type="NCBI Taxonomy" id="84607"/>
    <lineage>
        <taxon>Eukaryota</taxon>
        <taxon>Fungi</taxon>
        <taxon>Dikarya</taxon>
        <taxon>Basidiomycota</taxon>
        <taxon>Agaricomycotina</taxon>
        <taxon>Agaricomycetes</taxon>
        <taxon>Agaricomycetidae</taxon>
        <taxon>Agaricales</taxon>
        <taxon>Agaricineae</taxon>
        <taxon>Strophariaceae</taxon>
        <taxon>Agrocybe</taxon>
    </lineage>
</organism>
<protein>
    <submittedName>
        <fullName evidence="3">Uncharacterized protein</fullName>
    </submittedName>
</protein>
<keyword evidence="2" id="KW-0812">Transmembrane</keyword>
<dbReference type="Proteomes" id="UP000521872">
    <property type="component" value="Unassembled WGS sequence"/>
</dbReference>